<dbReference type="InterPro" id="IPR013083">
    <property type="entry name" value="Znf_RING/FYVE/PHD"/>
</dbReference>
<dbReference type="AlphaFoldDB" id="A0A7D9I229"/>
<dbReference type="CDD" id="cd15551">
    <property type="entry name" value="PHD_PYGO"/>
    <property type="match status" value="1"/>
</dbReference>
<dbReference type="PROSITE" id="PS50016">
    <property type="entry name" value="ZF_PHD_2"/>
    <property type="match status" value="1"/>
</dbReference>
<evidence type="ECO:0000256" key="8">
    <source>
        <dbReference type="SAM" id="MobiDB-lite"/>
    </source>
</evidence>
<dbReference type="Gene3D" id="3.30.40.10">
    <property type="entry name" value="Zinc/RING finger domain, C3HC4 (zinc finger)"/>
    <property type="match status" value="1"/>
</dbReference>
<dbReference type="GO" id="GO:0008270">
    <property type="term" value="F:zinc ion binding"/>
    <property type="evidence" value="ECO:0007669"/>
    <property type="project" value="UniProtKB-KW"/>
</dbReference>
<dbReference type="EMBL" id="CACRXK020002883">
    <property type="protein sequence ID" value="CAB3996506.1"/>
    <property type="molecule type" value="Genomic_DNA"/>
</dbReference>
<feature type="region of interest" description="Disordered" evidence="8">
    <location>
        <begin position="1"/>
        <end position="59"/>
    </location>
</feature>
<dbReference type="InterPro" id="IPR052475">
    <property type="entry name" value="Wnt_Signal_Transd_Protein"/>
</dbReference>
<dbReference type="InterPro" id="IPR011011">
    <property type="entry name" value="Znf_FYVE_PHD"/>
</dbReference>
<comment type="function">
    <text evidence="7">Involved in signal transduction through the Wnt pathway.</text>
</comment>
<keyword evidence="6" id="KW-0539">Nucleus</keyword>
<dbReference type="GO" id="GO:0005634">
    <property type="term" value="C:nucleus"/>
    <property type="evidence" value="ECO:0007669"/>
    <property type="project" value="UniProtKB-SubCell"/>
</dbReference>
<dbReference type="OrthoDB" id="270215at2759"/>
<evidence type="ECO:0000256" key="3">
    <source>
        <dbReference type="ARBA" id="ARBA00022723"/>
    </source>
</evidence>
<dbReference type="InterPro" id="IPR019787">
    <property type="entry name" value="Znf_PHD-finger"/>
</dbReference>
<evidence type="ECO:0000256" key="5">
    <source>
        <dbReference type="ARBA" id="ARBA00022833"/>
    </source>
</evidence>
<keyword evidence="2" id="KW-0879">Wnt signaling pathway</keyword>
<dbReference type="PANTHER" id="PTHR23194:SF16">
    <property type="entry name" value="PROTEIN PYGOPUS"/>
    <property type="match status" value="1"/>
</dbReference>
<keyword evidence="10" id="KW-1185">Reference proteome</keyword>
<dbReference type="PROSITE" id="PS01359">
    <property type="entry name" value="ZF_PHD_1"/>
    <property type="match status" value="1"/>
</dbReference>
<evidence type="ECO:0000256" key="4">
    <source>
        <dbReference type="ARBA" id="ARBA00022771"/>
    </source>
</evidence>
<proteinExistence type="predicted"/>
<keyword evidence="5" id="KW-0862">Zinc</keyword>
<evidence type="ECO:0000256" key="6">
    <source>
        <dbReference type="ARBA" id="ARBA00023242"/>
    </source>
</evidence>
<accession>A0A7D9I229</accession>
<comment type="caution">
    <text evidence="9">The sequence shown here is derived from an EMBL/GenBank/DDBJ whole genome shotgun (WGS) entry which is preliminary data.</text>
</comment>
<dbReference type="InterPro" id="IPR001965">
    <property type="entry name" value="Znf_PHD"/>
</dbReference>
<reference evidence="9" key="1">
    <citation type="submission" date="2020-04" db="EMBL/GenBank/DDBJ databases">
        <authorList>
            <person name="Alioto T."/>
            <person name="Alioto T."/>
            <person name="Gomez Garrido J."/>
        </authorList>
    </citation>
    <scope>NUCLEOTIDE SEQUENCE</scope>
    <source>
        <strain evidence="9">A484AB</strain>
    </source>
</reference>
<gene>
    <name evidence="9" type="ORF">PACLA_8A018119</name>
</gene>
<evidence type="ECO:0000256" key="1">
    <source>
        <dbReference type="ARBA" id="ARBA00004123"/>
    </source>
</evidence>
<dbReference type="SMART" id="SM00249">
    <property type="entry name" value="PHD"/>
    <property type="match status" value="1"/>
</dbReference>
<name>A0A7D9I229_PARCT</name>
<dbReference type="PANTHER" id="PTHR23194">
    <property type="entry name" value="PYGOPUS"/>
    <property type="match status" value="1"/>
</dbReference>
<evidence type="ECO:0000313" key="9">
    <source>
        <dbReference type="EMBL" id="CAB3996506.1"/>
    </source>
</evidence>
<evidence type="ECO:0000256" key="2">
    <source>
        <dbReference type="ARBA" id="ARBA00022687"/>
    </source>
</evidence>
<dbReference type="FunFam" id="3.30.40.10:FF:000107">
    <property type="entry name" value="pygopus homolog 1"/>
    <property type="match status" value="1"/>
</dbReference>
<sequence>MPREKRLSARQPKHKDFSDSDDDYSDTENMVRSPPKKPKKNNVAPKYTADPADDLSDENNAIMTPVIQTSSTTTMQPAAPIMQLTVPSIPPDVPVQSYPCGSCRKEVSDDDAAIFCETGCSQWYHRVCAGLTENAYNLLTNEENADWVCDQCIGKKNIPLVKLKS</sequence>
<dbReference type="InterPro" id="IPR019786">
    <property type="entry name" value="Zinc_finger_PHD-type_CS"/>
</dbReference>
<evidence type="ECO:0000256" key="7">
    <source>
        <dbReference type="ARBA" id="ARBA00037400"/>
    </source>
</evidence>
<dbReference type="SUPFAM" id="SSF57903">
    <property type="entry name" value="FYVE/PHD zinc finger"/>
    <property type="match status" value="1"/>
</dbReference>
<dbReference type="Proteomes" id="UP001152795">
    <property type="component" value="Unassembled WGS sequence"/>
</dbReference>
<dbReference type="GO" id="GO:0016055">
    <property type="term" value="P:Wnt signaling pathway"/>
    <property type="evidence" value="ECO:0007669"/>
    <property type="project" value="UniProtKB-KW"/>
</dbReference>
<keyword evidence="4" id="KW-0863">Zinc-finger</keyword>
<keyword evidence="3" id="KW-0479">Metal-binding</keyword>
<dbReference type="Pfam" id="PF00628">
    <property type="entry name" value="PHD"/>
    <property type="match status" value="1"/>
</dbReference>
<evidence type="ECO:0000313" key="10">
    <source>
        <dbReference type="Proteomes" id="UP001152795"/>
    </source>
</evidence>
<protein>
    <submittedName>
        <fullName evidence="9">Pygopus homolog 1-like</fullName>
    </submittedName>
</protein>
<comment type="subcellular location">
    <subcellularLocation>
        <location evidence="1">Nucleus</location>
    </subcellularLocation>
</comment>
<organism evidence="9 10">
    <name type="scientific">Paramuricea clavata</name>
    <name type="common">Red gorgonian</name>
    <name type="synonym">Violescent sea-whip</name>
    <dbReference type="NCBI Taxonomy" id="317549"/>
    <lineage>
        <taxon>Eukaryota</taxon>
        <taxon>Metazoa</taxon>
        <taxon>Cnidaria</taxon>
        <taxon>Anthozoa</taxon>
        <taxon>Octocorallia</taxon>
        <taxon>Malacalcyonacea</taxon>
        <taxon>Plexauridae</taxon>
        <taxon>Paramuricea</taxon>
    </lineage>
</organism>